<feature type="compositionally biased region" description="Polar residues" evidence="6">
    <location>
        <begin position="188"/>
        <end position="198"/>
    </location>
</feature>
<dbReference type="PANTHER" id="PTHR10265:SF45">
    <property type="entry name" value="DACAPO"/>
    <property type="match status" value="1"/>
</dbReference>
<dbReference type="Gene3D" id="4.10.365.10">
    <property type="entry name" value="p27"/>
    <property type="match status" value="1"/>
</dbReference>
<reference evidence="8 9" key="1">
    <citation type="journal article" date="2013" name="Nature">
        <title>Insights into bilaterian evolution from three spiralian genomes.</title>
        <authorList>
            <person name="Simakov O."/>
            <person name="Marletaz F."/>
            <person name="Cho S.J."/>
            <person name="Edsinger-Gonzales E."/>
            <person name="Havlak P."/>
            <person name="Hellsten U."/>
            <person name="Kuo D.H."/>
            <person name="Larsson T."/>
            <person name="Lv J."/>
            <person name="Arendt D."/>
            <person name="Savage R."/>
            <person name="Osoegawa K."/>
            <person name="de Jong P."/>
            <person name="Grimwood J."/>
            <person name="Chapman J.A."/>
            <person name="Shapiro H."/>
            <person name="Aerts A."/>
            <person name="Otillar R.P."/>
            <person name="Terry A.Y."/>
            <person name="Boore J.L."/>
            <person name="Grigoriev I.V."/>
            <person name="Lindberg D.R."/>
            <person name="Seaver E.C."/>
            <person name="Weisblat D.A."/>
            <person name="Putnam N.H."/>
            <person name="Rokhsar D.S."/>
        </authorList>
    </citation>
    <scope>NUCLEOTIDE SEQUENCE [LARGE SCALE GENOMIC DNA]</scope>
</reference>
<dbReference type="Proteomes" id="UP000030746">
    <property type="component" value="Unassembled WGS sequence"/>
</dbReference>
<dbReference type="InterPro" id="IPR044898">
    <property type="entry name" value="CDI_dom_sf"/>
</dbReference>
<evidence type="ECO:0000256" key="4">
    <source>
        <dbReference type="ARBA" id="ARBA00023242"/>
    </source>
</evidence>
<comment type="subcellular location">
    <subcellularLocation>
        <location evidence="1">Nucleus</location>
    </subcellularLocation>
</comment>
<protein>
    <recommendedName>
        <fullName evidence="7">Cyclin-dependent kinase inhibitor domain-containing protein</fullName>
    </recommendedName>
</protein>
<dbReference type="HOGENOM" id="CLU_1379532_0_0_1"/>
<dbReference type="InterPro" id="IPR003175">
    <property type="entry name" value="CDI_dom"/>
</dbReference>
<keyword evidence="9" id="KW-1185">Reference proteome</keyword>
<comment type="similarity">
    <text evidence="2">Belongs to the CDI family.</text>
</comment>
<evidence type="ECO:0000256" key="1">
    <source>
        <dbReference type="ARBA" id="ARBA00004123"/>
    </source>
</evidence>
<keyword evidence="3" id="KW-0649">Protein kinase inhibitor</keyword>
<dbReference type="AlphaFoldDB" id="V4B526"/>
<evidence type="ECO:0000256" key="3">
    <source>
        <dbReference type="ARBA" id="ARBA00023013"/>
    </source>
</evidence>
<dbReference type="STRING" id="225164.V4B526"/>
<dbReference type="Pfam" id="PF02234">
    <property type="entry name" value="CDI"/>
    <property type="match status" value="1"/>
</dbReference>
<dbReference type="GO" id="GO:0005634">
    <property type="term" value="C:nucleus"/>
    <property type="evidence" value="ECO:0007669"/>
    <property type="project" value="UniProtKB-SubCell"/>
</dbReference>
<dbReference type="GO" id="GO:0004861">
    <property type="term" value="F:cyclin-dependent protein serine/threonine kinase inhibitor activity"/>
    <property type="evidence" value="ECO:0007669"/>
    <property type="project" value="InterPro"/>
</dbReference>
<evidence type="ECO:0000256" key="2">
    <source>
        <dbReference type="ARBA" id="ARBA00006726"/>
    </source>
</evidence>
<proteinExistence type="inferred from homology"/>
<feature type="region of interest" description="Disordered" evidence="6">
    <location>
        <begin position="82"/>
        <end position="105"/>
    </location>
</feature>
<dbReference type="GO" id="GO:0051726">
    <property type="term" value="P:regulation of cell cycle"/>
    <property type="evidence" value="ECO:0007669"/>
    <property type="project" value="InterPro"/>
</dbReference>
<dbReference type="CTD" id="20250737"/>
<evidence type="ECO:0000313" key="8">
    <source>
        <dbReference type="EMBL" id="ESP01077.1"/>
    </source>
</evidence>
<accession>V4B526</accession>
<evidence type="ECO:0000256" key="6">
    <source>
        <dbReference type="SAM" id="MobiDB-lite"/>
    </source>
</evidence>
<dbReference type="OMA" id="NGRYEWN"/>
<gene>
    <name evidence="8" type="ORF">LOTGIDRAFT_238363</name>
</gene>
<evidence type="ECO:0000259" key="7">
    <source>
        <dbReference type="Pfam" id="PF02234"/>
    </source>
</evidence>
<feature type="domain" description="Cyclin-dependent kinase inhibitor" evidence="7">
    <location>
        <begin position="20"/>
        <end position="68"/>
    </location>
</feature>
<evidence type="ECO:0000256" key="5">
    <source>
        <dbReference type="ARBA" id="ARBA00023306"/>
    </source>
</evidence>
<name>V4B526_LOTGI</name>
<dbReference type="KEGG" id="lgi:LOTGIDRAFT_238363"/>
<keyword evidence="5" id="KW-0131">Cell cycle</keyword>
<sequence>MSTNIVASSERSMKSKARRCLFGPVDHEVVRKDLDSMIKDTSADYEDWGFNMSTDKPKQGGRCEWYKVDTDLEYVPEFYRKGYTSRQPPTPRKINIPRPTNVNVKKSTVVRQLDISFKNSSNVPETSDNSSTSILPSTVPSFTFSTSNPPSTPTRTPSRSRRSRNETPSSQSRISDFMNIRKRRNDGESSSQRKLPRL</sequence>
<feature type="compositionally biased region" description="Polar residues" evidence="6">
    <location>
        <begin position="119"/>
        <end position="135"/>
    </location>
</feature>
<dbReference type="RefSeq" id="XP_009048236.1">
    <property type="nucleotide sequence ID" value="XM_009049988.1"/>
</dbReference>
<dbReference type="GeneID" id="20250737"/>
<dbReference type="EMBL" id="KB200559">
    <property type="protein sequence ID" value="ESP01077.1"/>
    <property type="molecule type" value="Genomic_DNA"/>
</dbReference>
<feature type="compositionally biased region" description="Low complexity" evidence="6">
    <location>
        <begin position="136"/>
        <end position="157"/>
    </location>
</feature>
<dbReference type="OrthoDB" id="9940972at2759"/>
<keyword evidence="4" id="KW-0539">Nucleus</keyword>
<evidence type="ECO:0000313" key="9">
    <source>
        <dbReference type="Proteomes" id="UP000030746"/>
    </source>
</evidence>
<feature type="region of interest" description="Disordered" evidence="6">
    <location>
        <begin position="119"/>
        <end position="198"/>
    </location>
</feature>
<dbReference type="PANTHER" id="PTHR10265">
    <property type="entry name" value="CYCLIN-DEPENDENT KINASE INHIBITOR 1"/>
    <property type="match status" value="1"/>
</dbReference>
<organism evidence="8 9">
    <name type="scientific">Lottia gigantea</name>
    <name type="common">Giant owl limpet</name>
    <dbReference type="NCBI Taxonomy" id="225164"/>
    <lineage>
        <taxon>Eukaryota</taxon>
        <taxon>Metazoa</taxon>
        <taxon>Spiralia</taxon>
        <taxon>Lophotrochozoa</taxon>
        <taxon>Mollusca</taxon>
        <taxon>Gastropoda</taxon>
        <taxon>Patellogastropoda</taxon>
        <taxon>Lottioidea</taxon>
        <taxon>Lottiidae</taxon>
        <taxon>Lottia</taxon>
    </lineage>
</organism>